<comment type="caution">
    <text evidence="1">The sequence shown here is derived from an EMBL/GenBank/DDBJ whole genome shotgun (WGS) entry which is preliminary data.</text>
</comment>
<sequence>MAEQPQKTSPTRVTPVLKAQCIQETLDCGNAAAVARRHHLPPERVRAWVREASKHPRMTTLPEVTQLEAENRHLKELLGDKDLEIAILKDLVKKANRVPPRGAK</sequence>
<protein>
    <submittedName>
        <fullName evidence="1">Transposase</fullName>
    </submittedName>
</protein>
<dbReference type="RefSeq" id="WP_169097098.1">
    <property type="nucleotide sequence ID" value="NZ_JABBVZ010000009.1"/>
</dbReference>
<gene>
    <name evidence="1" type="ORF">HIJ39_04370</name>
</gene>
<dbReference type="Proteomes" id="UP000533476">
    <property type="component" value="Unassembled WGS sequence"/>
</dbReference>
<dbReference type="SUPFAM" id="SSF46689">
    <property type="entry name" value="Homeodomain-like"/>
    <property type="match status" value="1"/>
</dbReference>
<organism evidence="1 2">
    <name type="scientific">Sulfobacillus harzensis</name>
    <dbReference type="NCBI Taxonomy" id="2729629"/>
    <lineage>
        <taxon>Bacteria</taxon>
        <taxon>Bacillati</taxon>
        <taxon>Bacillota</taxon>
        <taxon>Clostridia</taxon>
        <taxon>Eubacteriales</taxon>
        <taxon>Clostridiales Family XVII. Incertae Sedis</taxon>
        <taxon>Sulfobacillus</taxon>
    </lineage>
</organism>
<accession>A0A7Y0Q2W5</accession>
<keyword evidence="2" id="KW-1185">Reference proteome</keyword>
<dbReference type="GO" id="GO:0004803">
    <property type="term" value="F:transposase activity"/>
    <property type="evidence" value="ECO:0007669"/>
    <property type="project" value="InterPro"/>
</dbReference>
<reference evidence="1 2" key="1">
    <citation type="submission" date="2020-04" db="EMBL/GenBank/DDBJ databases">
        <authorList>
            <person name="Zhang R."/>
            <person name="Schippers A."/>
        </authorList>
    </citation>
    <scope>NUCLEOTIDE SEQUENCE [LARGE SCALE GENOMIC DNA]</scope>
    <source>
        <strain evidence="1 2">DSM 109850</strain>
    </source>
</reference>
<proteinExistence type="predicted"/>
<dbReference type="GO" id="GO:0006313">
    <property type="term" value="P:DNA transposition"/>
    <property type="evidence" value="ECO:0007669"/>
    <property type="project" value="InterPro"/>
</dbReference>
<dbReference type="InterPro" id="IPR009057">
    <property type="entry name" value="Homeodomain-like_sf"/>
</dbReference>
<dbReference type="GO" id="GO:0003677">
    <property type="term" value="F:DNA binding"/>
    <property type="evidence" value="ECO:0007669"/>
    <property type="project" value="InterPro"/>
</dbReference>
<dbReference type="Pfam" id="PF01527">
    <property type="entry name" value="HTH_Tnp_1"/>
    <property type="match status" value="1"/>
</dbReference>
<dbReference type="AlphaFoldDB" id="A0A7Y0Q2W5"/>
<dbReference type="InterPro" id="IPR002514">
    <property type="entry name" value="Transposase_8"/>
</dbReference>
<evidence type="ECO:0000313" key="2">
    <source>
        <dbReference type="Proteomes" id="UP000533476"/>
    </source>
</evidence>
<dbReference type="EMBL" id="JABBVZ010000009">
    <property type="protein sequence ID" value="NMP21589.1"/>
    <property type="molecule type" value="Genomic_DNA"/>
</dbReference>
<name>A0A7Y0Q2W5_9FIRM</name>
<evidence type="ECO:0000313" key="1">
    <source>
        <dbReference type="EMBL" id="NMP21589.1"/>
    </source>
</evidence>